<evidence type="ECO:0000313" key="2">
    <source>
        <dbReference type="EMBL" id="MFC4456525.1"/>
    </source>
</evidence>
<dbReference type="InterPro" id="IPR011990">
    <property type="entry name" value="TPR-like_helical_dom_sf"/>
</dbReference>
<sequence length="683" mass="75508">MPTPPLWQLHLLGQPRLISPAGEPRRCDRKPLAVLTYLAVEGSTSRSRLAGLLWPDTLESTARNNLVQLLRRMKRTYGDDLVTAGDTLELSPLVQVMLPEWFRGSGTPQGEVTPQPGELLEGVDFDDMPDLADWLLSQREHIGAAQTAWLNQMAAALEEREEWSEAIRVAQTLLQLNPLSEDHYRLLMRLQYLNGDRPAALQTFQRCQQVLMRELGVEPMPVTTLLAEEIERGAVDVRAAPVKVQLPLSVRRPPTLIGRTDPWLAMERGWNQGQFIILSGAPGVGKSRLMHDFVATKGKVLRVEAKPGDMLVPYSTTARNLLTILAAHPEFRLKPWQRRALAPLLPDLLEDGDLDVPNVAPLSAVIQEIFQMGTQDVQAIVYEDMQYADPASIEAGLVLISSAFPLGQGSGVPMMLCTVRSDELNASTQDVFRQMTLNGLATQIALCPLAEADIFALLDELEVPLTQETRRRLAQFAGGNPLYLLETVRNMIENGTAAEHAPERFPVTDKVSRIIDRRLERLSRGALITARAASVLQSDFNLELISDVLGAQLFDVAGHWEELYAAQLVMGDSFAHDLVYETILMGISDPVRRLLHRGAARALTRAGAPKARIAAHWHNSGLLREAAPLYVEAAREAMLLSRMQEADHFYQLAIEMYEQLDDPAQAAAVRVARAALSAPAANG</sequence>
<protein>
    <submittedName>
        <fullName evidence="2">BTAD domain-containing putative transcriptional regulator</fullName>
    </submittedName>
</protein>
<dbReference type="RefSeq" id="WP_380130174.1">
    <property type="nucleotide sequence ID" value="NZ_JBHSEG010000026.1"/>
</dbReference>
<name>A0ABV8YG81_9DEIO</name>
<dbReference type="InterPro" id="IPR027417">
    <property type="entry name" value="P-loop_NTPase"/>
</dbReference>
<keyword evidence="3" id="KW-1185">Reference proteome</keyword>
<reference evidence="3" key="1">
    <citation type="journal article" date="2019" name="Int. J. Syst. Evol. Microbiol.">
        <title>The Global Catalogue of Microorganisms (GCM) 10K type strain sequencing project: providing services to taxonomists for standard genome sequencing and annotation.</title>
        <authorList>
            <consortium name="The Broad Institute Genomics Platform"/>
            <consortium name="The Broad Institute Genome Sequencing Center for Infectious Disease"/>
            <person name="Wu L."/>
            <person name="Ma J."/>
        </authorList>
    </citation>
    <scope>NUCLEOTIDE SEQUENCE [LARGE SCALE GENOMIC DNA]</scope>
    <source>
        <strain evidence="3">CCUG 39970</strain>
    </source>
</reference>
<organism evidence="2 3">
    <name type="scientific">Deinococcus sonorensis</name>
    <dbReference type="NCBI Taxonomy" id="309891"/>
    <lineage>
        <taxon>Bacteria</taxon>
        <taxon>Thermotogati</taxon>
        <taxon>Deinococcota</taxon>
        <taxon>Deinococci</taxon>
        <taxon>Deinococcales</taxon>
        <taxon>Deinococcaceae</taxon>
        <taxon>Deinococcus</taxon>
    </lineage>
</organism>
<dbReference type="PANTHER" id="PTHR35807">
    <property type="entry name" value="TRANSCRIPTIONAL REGULATOR REDD-RELATED"/>
    <property type="match status" value="1"/>
</dbReference>
<dbReference type="SMART" id="SM01043">
    <property type="entry name" value="BTAD"/>
    <property type="match status" value="1"/>
</dbReference>
<evidence type="ECO:0000313" key="3">
    <source>
        <dbReference type="Proteomes" id="UP001595939"/>
    </source>
</evidence>
<dbReference type="Gene3D" id="1.25.40.10">
    <property type="entry name" value="Tetratricopeptide repeat domain"/>
    <property type="match status" value="1"/>
</dbReference>
<dbReference type="InterPro" id="IPR036388">
    <property type="entry name" value="WH-like_DNA-bd_sf"/>
</dbReference>
<gene>
    <name evidence="2" type="ORF">ACFO0P_22335</name>
</gene>
<accession>A0ABV8YG81</accession>
<dbReference type="InterPro" id="IPR005158">
    <property type="entry name" value="BTAD"/>
</dbReference>
<dbReference type="SUPFAM" id="SSF48452">
    <property type="entry name" value="TPR-like"/>
    <property type="match status" value="1"/>
</dbReference>
<dbReference type="EMBL" id="JBHSEG010000026">
    <property type="protein sequence ID" value="MFC4456525.1"/>
    <property type="molecule type" value="Genomic_DNA"/>
</dbReference>
<evidence type="ECO:0000259" key="1">
    <source>
        <dbReference type="SMART" id="SM01043"/>
    </source>
</evidence>
<dbReference type="InterPro" id="IPR041664">
    <property type="entry name" value="AAA_16"/>
</dbReference>
<dbReference type="Pfam" id="PF13191">
    <property type="entry name" value="AAA_16"/>
    <property type="match status" value="1"/>
</dbReference>
<dbReference type="Pfam" id="PF03704">
    <property type="entry name" value="BTAD"/>
    <property type="match status" value="1"/>
</dbReference>
<dbReference type="SUPFAM" id="SSF52540">
    <property type="entry name" value="P-loop containing nucleoside triphosphate hydrolases"/>
    <property type="match status" value="1"/>
</dbReference>
<dbReference type="Gene3D" id="1.10.10.10">
    <property type="entry name" value="Winged helix-like DNA-binding domain superfamily/Winged helix DNA-binding domain"/>
    <property type="match status" value="1"/>
</dbReference>
<comment type="caution">
    <text evidence="2">The sequence shown here is derived from an EMBL/GenBank/DDBJ whole genome shotgun (WGS) entry which is preliminary data.</text>
</comment>
<feature type="domain" description="Bacterial transcriptional activator" evidence="1">
    <location>
        <begin position="109"/>
        <end position="231"/>
    </location>
</feature>
<proteinExistence type="predicted"/>
<dbReference type="InterPro" id="IPR051677">
    <property type="entry name" value="AfsR-DnrI-RedD_regulator"/>
</dbReference>
<dbReference type="Proteomes" id="UP001595939">
    <property type="component" value="Unassembled WGS sequence"/>
</dbReference>